<keyword evidence="4" id="KW-0813">Transport</keyword>
<dbReference type="Proteomes" id="UP000799324">
    <property type="component" value="Unassembled WGS sequence"/>
</dbReference>
<feature type="transmembrane region" description="Helical" evidence="13">
    <location>
        <begin position="48"/>
        <end position="70"/>
    </location>
</feature>
<proteinExistence type="inferred from homology"/>
<dbReference type="PANTHER" id="PTHR32361">
    <property type="entry name" value="FERRIC/CUPRIC REDUCTASE TRANSMEMBRANE COMPONENT"/>
    <property type="match status" value="1"/>
</dbReference>
<dbReference type="GO" id="GO:0005886">
    <property type="term" value="C:plasma membrane"/>
    <property type="evidence" value="ECO:0007669"/>
    <property type="project" value="UniProtKB-SubCell"/>
</dbReference>
<keyword evidence="7" id="KW-0249">Electron transport</keyword>
<comment type="subcellular location">
    <subcellularLocation>
        <location evidence="1">Cell membrane</location>
        <topology evidence="1">Multi-pass membrane protein</topology>
    </subcellularLocation>
</comment>
<evidence type="ECO:0000256" key="7">
    <source>
        <dbReference type="ARBA" id="ARBA00022982"/>
    </source>
</evidence>
<evidence type="ECO:0000256" key="9">
    <source>
        <dbReference type="ARBA" id="ARBA00023002"/>
    </source>
</evidence>
<dbReference type="AlphaFoldDB" id="A0A6A6SL51"/>
<keyword evidence="11 13" id="KW-0472">Membrane</keyword>
<dbReference type="InterPro" id="IPR051410">
    <property type="entry name" value="Ferric/Cupric_Reductase"/>
</dbReference>
<protein>
    <recommendedName>
        <fullName evidence="3">ferric-chelate reductase (NADPH)</fullName>
        <ecNumber evidence="3">1.16.1.9</ecNumber>
    </recommendedName>
</protein>
<dbReference type="SUPFAM" id="SSF52343">
    <property type="entry name" value="Ferredoxin reductase-like, C-terminal NADP-linked domain"/>
    <property type="match status" value="1"/>
</dbReference>
<feature type="transmembrane region" description="Helical" evidence="13">
    <location>
        <begin position="255"/>
        <end position="272"/>
    </location>
</feature>
<keyword evidence="6 13" id="KW-0812">Transmembrane</keyword>
<evidence type="ECO:0000256" key="4">
    <source>
        <dbReference type="ARBA" id="ARBA00022448"/>
    </source>
</evidence>
<dbReference type="Gene3D" id="3.40.50.80">
    <property type="entry name" value="Nucleotide-binding domain of ferredoxin-NADP reductase (FNR) module"/>
    <property type="match status" value="1"/>
</dbReference>
<dbReference type="InterPro" id="IPR017938">
    <property type="entry name" value="Riboflavin_synthase-like_b-brl"/>
</dbReference>
<comment type="similarity">
    <text evidence="2">Belongs to the ferric reductase (FRE) family.</text>
</comment>
<evidence type="ECO:0000256" key="3">
    <source>
        <dbReference type="ARBA" id="ARBA00012668"/>
    </source>
</evidence>
<dbReference type="Pfam" id="PF01794">
    <property type="entry name" value="Ferric_reduct"/>
    <property type="match status" value="1"/>
</dbReference>
<evidence type="ECO:0000256" key="8">
    <source>
        <dbReference type="ARBA" id="ARBA00022989"/>
    </source>
</evidence>
<keyword evidence="5" id="KW-1003">Cell membrane</keyword>
<keyword evidence="9" id="KW-0560">Oxidoreductase</keyword>
<evidence type="ECO:0000256" key="5">
    <source>
        <dbReference type="ARBA" id="ARBA00022475"/>
    </source>
</evidence>
<evidence type="ECO:0000256" key="10">
    <source>
        <dbReference type="ARBA" id="ARBA00023065"/>
    </source>
</evidence>
<dbReference type="Pfam" id="PF08022">
    <property type="entry name" value="FAD_binding_8"/>
    <property type="match status" value="1"/>
</dbReference>
<dbReference type="GO" id="GO:0052851">
    <property type="term" value="F:ferric-chelate reductase (NADPH) activity"/>
    <property type="evidence" value="ECO:0007669"/>
    <property type="project" value="UniProtKB-EC"/>
</dbReference>
<dbReference type="PROSITE" id="PS51384">
    <property type="entry name" value="FAD_FR"/>
    <property type="match status" value="1"/>
</dbReference>
<evidence type="ECO:0000256" key="1">
    <source>
        <dbReference type="ARBA" id="ARBA00004651"/>
    </source>
</evidence>
<evidence type="ECO:0000256" key="2">
    <source>
        <dbReference type="ARBA" id="ARBA00006278"/>
    </source>
</evidence>
<reference evidence="15" key="1">
    <citation type="journal article" date="2020" name="Stud. Mycol.">
        <title>101 Dothideomycetes genomes: a test case for predicting lifestyles and emergence of pathogens.</title>
        <authorList>
            <person name="Haridas S."/>
            <person name="Albert R."/>
            <person name="Binder M."/>
            <person name="Bloem J."/>
            <person name="Labutti K."/>
            <person name="Salamov A."/>
            <person name="Andreopoulos B."/>
            <person name="Baker S."/>
            <person name="Barry K."/>
            <person name="Bills G."/>
            <person name="Bluhm B."/>
            <person name="Cannon C."/>
            <person name="Castanera R."/>
            <person name="Culley D."/>
            <person name="Daum C."/>
            <person name="Ezra D."/>
            <person name="Gonzalez J."/>
            <person name="Henrissat B."/>
            <person name="Kuo A."/>
            <person name="Liang C."/>
            <person name="Lipzen A."/>
            <person name="Lutzoni F."/>
            <person name="Magnuson J."/>
            <person name="Mondo S."/>
            <person name="Nolan M."/>
            <person name="Ohm R."/>
            <person name="Pangilinan J."/>
            <person name="Park H.-J."/>
            <person name="Ramirez L."/>
            <person name="Alfaro M."/>
            <person name="Sun H."/>
            <person name="Tritt A."/>
            <person name="Yoshinaga Y."/>
            <person name="Zwiers L.-H."/>
            <person name="Turgeon B."/>
            <person name="Goodwin S."/>
            <person name="Spatafora J."/>
            <person name="Crous P."/>
            <person name="Grigoriev I."/>
        </authorList>
    </citation>
    <scope>NUCLEOTIDE SEQUENCE</scope>
    <source>
        <strain evidence="15">CBS 122681</strain>
    </source>
</reference>
<accession>A0A6A6SL51</accession>
<dbReference type="InterPro" id="IPR013130">
    <property type="entry name" value="Fe3_Rdtase_TM_dom"/>
</dbReference>
<feature type="transmembrane region" description="Helical" evidence="13">
    <location>
        <begin position="284"/>
        <end position="301"/>
    </location>
</feature>
<dbReference type="PANTHER" id="PTHR32361:SF23">
    <property type="entry name" value="FERRIC-CHELATE REDUCTASE"/>
    <property type="match status" value="1"/>
</dbReference>
<evidence type="ECO:0000256" key="11">
    <source>
        <dbReference type="ARBA" id="ARBA00023136"/>
    </source>
</evidence>
<feature type="transmembrane region" description="Helical" evidence="13">
    <location>
        <begin position="190"/>
        <end position="213"/>
    </location>
</feature>
<keyword evidence="8 13" id="KW-1133">Transmembrane helix</keyword>
<comment type="catalytic activity">
    <reaction evidence="12">
        <text>2 a Fe(II)-siderophore + NADP(+) + H(+) = 2 a Fe(III)-siderophore + NADPH</text>
        <dbReference type="Rhea" id="RHEA:28795"/>
        <dbReference type="Rhea" id="RHEA-COMP:11342"/>
        <dbReference type="Rhea" id="RHEA-COMP:11344"/>
        <dbReference type="ChEBI" id="CHEBI:15378"/>
        <dbReference type="ChEBI" id="CHEBI:29033"/>
        <dbReference type="ChEBI" id="CHEBI:29034"/>
        <dbReference type="ChEBI" id="CHEBI:57783"/>
        <dbReference type="ChEBI" id="CHEBI:58349"/>
        <dbReference type="EC" id="1.16.1.9"/>
    </reaction>
</comment>
<dbReference type="GO" id="GO:0006826">
    <property type="term" value="P:iron ion transport"/>
    <property type="evidence" value="ECO:0007669"/>
    <property type="project" value="TreeGrafter"/>
</dbReference>
<dbReference type="InterPro" id="IPR039261">
    <property type="entry name" value="FNR_nucleotide-bd"/>
</dbReference>
<dbReference type="SUPFAM" id="SSF63380">
    <property type="entry name" value="Riboflavin synthase domain-like"/>
    <property type="match status" value="1"/>
</dbReference>
<dbReference type="InterPro" id="IPR013121">
    <property type="entry name" value="Fe_red_NAD-bd_6"/>
</dbReference>
<dbReference type="GO" id="GO:0015677">
    <property type="term" value="P:copper ion import"/>
    <property type="evidence" value="ECO:0007669"/>
    <property type="project" value="TreeGrafter"/>
</dbReference>
<name>A0A6A6SL51_9PLEO</name>
<dbReference type="InterPro" id="IPR013112">
    <property type="entry name" value="FAD-bd_8"/>
</dbReference>
<sequence>MEAANPAWLGAMVMLHSDRTFECGDMSAEDCAYYMQKWHFWYIADHVYALPTVAFFMCTIGIFLIGHFVSSQLLGYRKFRGPPVWRKLIAAIRWLSYRGFHVKALRWNSAPVGILLLGLVGAIFFFCMDLIPQPYYWSTLDFGGSPPLGTRSGWMALACMPFVFATASKTNWITLLTGVSHERLQVFHRWTAYAFFLLALMHTFPFIVYHIRFHDMEMQVKMGTLFYWTGIVALIFQAWLTFGSHSTIRALGYQFFQVSHFAAVIVFVLIFFFHCDFTLSSWDYFIATAAVYVPCLIYPWARTLFEYGGTQRATLRVEDCGFTRITIPAKFDWKPGQHCFLRFRDFGIHAFSSHPFTICSLPNRNPKEKSELVFYIRHQSGFTSKLYQHALEKPEVSVGVMVDGPYGGIDLQRYYEAEHLLVIAGGSGAGWVLPFIELFVRQSCLPIPDDDCCCGPEESIDIEKRQPGKTNGARNFSGSGLLSLRVVLATRDTSSRIWFEQTVGDLLAKYPNAREIDIRIQVSLTGEAEQHMDDPVKAGDLVITSVSGASSTEEITVQNGDRKASIPGKELHGRPHLPAIIHEDAERVGGAGQALSVYVCGPETMQNDVRNAVAAENLEILKGGRGQSGGVYLHSEHFSWA</sequence>
<dbReference type="SFLD" id="SFLDS00052">
    <property type="entry name" value="Ferric_Reductase_Domain"/>
    <property type="match status" value="1"/>
</dbReference>
<keyword evidence="16" id="KW-1185">Reference proteome</keyword>
<organism evidence="15 16">
    <name type="scientific">Lophiostoma macrostomum CBS 122681</name>
    <dbReference type="NCBI Taxonomy" id="1314788"/>
    <lineage>
        <taxon>Eukaryota</taxon>
        <taxon>Fungi</taxon>
        <taxon>Dikarya</taxon>
        <taxon>Ascomycota</taxon>
        <taxon>Pezizomycotina</taxon>
        <taxon>Dothideomycetes</taxon>
        <taxon>Pleosporomycetidae</taxon>
        <taxon>Pleosporales</taxon>
        <taxon>Lophiostomataceae</taxon>
        <taxon>Lophiostoma</taxon>
    </lineage>
</organism>
<dbReference type="CDD" id="cd06186">
    <property type="entry name" value="NOX_Duox_like_FAD_NADP"/>
    <property type="match status" value="1"/>
</dbReference>
<dbReference type="EC" id="1.16.1.9" evidence="3"/>
<evidence type="ECO:0000313" key="16">
    <source>
        <dbReference type="Proteomes" id="UP000799324"/>
    </source>
</evidence>
<dbReference type="OrthoDB" id="17725at2759"/>
<evidence type="ECO:0000313" key="15">
    <source>
        <dbReference type="EMBL" id="KAF2648162.1"/>
    </source>
</evidence>
<feature type="transmembrane region" description="Helical" evidence="13">
    <location>
        <begin position="225"/>
        <end position="243"/>
    </location>
</feature>
<dbReference type="SFLD" id="SFLDG01168">
    <property type="entry name" value="Ferric_reductase_subgroup_(FRE"/>
    <property type="match status" value="1"/>
</dbReference>
<dbReference type="InterPro" id="IPR017927">
    <property type="entry name" value="FAD-bd_FR_type"/>
</dbReference>
<evidence type="ECO:0000259" key="14">
    <source>
        <dbReference type="PROSITE" id="PS51384"/>
    </source>
</evidence>
<feature type="domain" description="FAD-binding FR-type" evidence="14">
    <location>
        <begin position="280"/>
        <end position="412"/>
    </location>
</feature>
<evidence type="ECO:0000256" key="12">
    <source>
        <dbReference type="ARBA" id="ARBA00048483"/>
    </source>
</evidence>
<feature type="transmembrane region" description="Helical" evidence="13">
    <location>
        <begin position="112"/>
        <end position="132"/>
    </location>
</feature>
<evidence type="ECO:0000256" key="13">
    <source>
        <dbReference type="SAM" id="Phobius"/>
    </source>
</evidence>
<dbReference type="EMBL" id="MU004554">
    <property type="protein sequence ID" value="KAF2648162.1"/>
    <property type="molecule type" value="Genomic_DNA"/>
</dbReference>
<dbReference type="GO" id="GO:0006879">
    <property type="term" value="P:intracellular iron ion homeostasis"/>
    <property type="evidence" value="ECO:0007669"/>
    <property type="project" value="TreeGrafter"/>
</dbReference>
<evidence type="ECO:0000256" key="6">
    <source>
        <dbReference type="ARBA" id="ARBA00022692"/>
    </source>
</evidence>
<dbReference type="Pfam" id="PF08030">
    <property type="entry name" value="NAD_binding_6"/>
    <property type="match status" value="1"/>
</dbReference>
<dbReference type="Gene3D" id="2.40.30.10">
    <property type="entry name" value="Translation factors"/>
    <property type="match status" value="1"/>
</dbReference>
<keyword evidence="10" id="KW-0406">Ion transport</keyword>
<gene>
    <name evidence="15" type="ORF">K491DRAFT_784266</name>
</gene>